<feature type="chain" id="PRO_5014920797" evidence="1">
    <location>
        <begin position="19"/>
        <end position="573"/>
    </location>
</feature>
<dbReference type="SUPFAM" id="SSF51556">
    <property type="entry name" value="Metallo-dependent hydrolases"/>
    <property type="match status" value="1"/>
</dbReference>
<dbReference type="EMBL" id="CP025096">
    <property type="protein sequence ID" value="AUD02773.1"/>
    <property type="molecule type" value="Genomic_DNA"/>
</dbReference>
<dbReference type="PANTHER" id="PTHR11647">
    <property type="entry name" value="HYDRANTOINASE/DIHYDROPYRIMIDINASE FAMILY MEMBER"/>
    <property type="match status" value="1"/>
</dbReference>
<name>A0A2K8YYQ4_9BACT</name>
<protein>
    <submittedName>
        <fullName evidence="3">Aminoacylase</fullName>
    </submittedName>
</protein>
<evidence type="ECO:0000256" key="1">
    <source>
        <dbReference type="SAM" id="SignalP"/>
    </source>
</evidence>
<dbReference type="GO" id="GO:0016810">
    <property type="term" value="F:hydrolase activity, acting on carbon-nitrogen (but not peptide) bonds"/>
    <property type="evidence" value="ECO:0007669"/>
    <property type="project" value="InterPro"/>
</dbReference>
<dbReference type="InterPro" id="IPR050378">
    <property type="entry name" value="Metallo-dep_Hydrolases_sf"/>
</dbReference>
<proteinExistence type="predicted"/>
<dbReference type="Gene3D" id="3.20.20.140">
    <property type="entry name" value="Metal-dependent hydrolases"/>
    <property type="match status" value="2"/>
</dbReference>
<gene>
    <name evidence="3" type="ORF">CWM47_13585</name>
</gene>
<evidence type="ECO:0000313" key="3">
    <source>
        <dbReference type="EMBL" id="AUD02773.1"/>
    </source>
</evidence>
<dbReference type="OrthoDB" id="9775607at2"/>
<evidence type="ECO:0000259" key="2">
    <source>
        <dbReference type="Pfam" id="PF07969"/>
    </source>
</evidence>
<feature type="signal peptide" evidence="1">
    <location>
        <begin position="1"/>
        <end position="18"/>
    </location>
</feature>
<dbReference type="KEGG" id="spir:CWM47_13585"/>
<sequence>MRLTLLVIVIAASLSRLAAQSVKPTNNSYDVLIRNGLIYDGSGKPPQPGDVGIRGDRVVAIGKLTNAKATTVIDAQGKAVAPGFINVLSHTGLELMHDGHAMSDTKQGITTEVFGEISWGPVNTDAMRQQINMNLKPYNLTCNWTTLADFMVKLQQRGITPNIASYLGAGQVRESVLGEANVKPTAAQLTQMRSIVRKAMEEGALGITTALIYPPNTFASTDELVALCQEASRYGGRYIAHIRSEGDRLEEGVNELIKIGREANVPVELYHFKASGQRNWPRMQAAIELINTARQQGQDVTANMYTYTAGATGLTSCLPPYLFNGGFMAGWKRLQDPATRQKLAAEVRQSSNDWENMFQLAGSTDNILLTAFEVDSLKKYNGKTLGQIAAIWHKDPVETVMDLIVADKSRVETTYFLMSEENVKKGISQPWVSFGSDAASISDNRKDIGVVHPRTFGNFARLLGKYVRDEQVMSLEEGIRRLTSLPAANHKLAKRGLLMPGYFADVVIFDPATIADRATFADPFQYSVGVQHVLINGKLVLKDGEHTGVLPGRAIWGPGRTSRMPQRKMVLAN</sequence>
<evidence type="ECO:0000313" key="4">
    <source>
        <dbReference type="Proteomes" id="UP000232883"/>
    </source>
</evidence>
<organism evidence="3 4">
    <name type="scientific">Spirosoma pollinicola</name>
    <dbReference type="NCBI Taxonomy" id="2057025"/>
    <lineage>
        <taxon>Bacteria</taxon>
        <taxon>Pseudomonadati</taxon>
        <taxon>Bacteroidota</taxon>
        <taxon>Cytophagia</taxon>
        <taxon>Cytophagales</taxon>
        <taxon>Cytophagaceae</taxon>
        <taxon>Spirosoma</taxon>
    </lineage>
</organism>
<keyword evidence="4" id="KW-1185">Reference proteome</keyword>
<feature type="domain" description="Amidohydrolase 3" evidence="2">
    <location>
        <begin position="72"/>
        <end position="540"/>
    </location>
</feature>
<dbReference type="PANTHER" id="PTHR11647:SF1">
    <property type="entry name" value="COLLAPSIN RESPONSE MEDIATOR PROTEIN"/>
    <property type="match status" value="1"/>
</dbReference>
<dbReference type="CDD" id="cd01297">
    <property type="entry name" value="D-aminoacylase"/>
    <property type="match status" value="1"/>
</dbReference>
<dbReference type="AlphaFoldDB" id="A0A2K8YYQ4"/>
<dbReference type="InterPro" id="IPR013108">
    <property type="entry name" value="Amidohydro_3"/>
</dbReference>
<dbReference type="Gene3D" id="2.30.40.10">
    <property type="entry name" value="Urease, subunit C, domain 1"/>
    <property type="match status" value="1"/>
</dbReference>
<dbReference type="RefSeq" id="WP_100988489.1">
    <property type="nucleotide sequence ID" value="NZ_CP025096.1"/>
</dbReference>
<dbReference type="InterPro" id="IPR011059">
    <property type="entry name" value="Metal-dep_hydrolase_composite"/>
</dbReference>
<dbReference type="Pfam" id="PF07969">
    <property type="entry name" value="Amidohydro_3"/>
    <property type="match status" value="1"/>
</dbReference>
<reference evidence="3 4" key="1">
    <citation type="submission" date="2017-11" db="EMBL/GenBank/DDBJ databases">
        <title>Taxonomic description and genome sequences of Spirosoma HA7 sp. nov., isolated from pollen microhabitat of Corylus avellana.</title>
        <authorList>
            <person name="Ambika Manirajan B."/>
            <person name="Suarez C."/>
            <person name="Ratering S."/>
            <person name="Geissler-Plaum R."/>
            <person name="Cardinale M."/>
            <person name="Sylvia S."/>
        </authorList>
    </citation>
    <scope>NUCLEOTIDE SEQUENCE [LARGE SCALE GENOMIC DNA]</scope>
    <source>
        <strain evidence="3 4">HA7</strain>
    </source>
</reference>
<keyword evidence="1" id="KW-0732">Signal</keyword>
<dbReference type="SUPFAM" id="SSF51338">
    <property type="entry name" value="Composite domain of metallo-dependent hydrolases"/>
    <property type="match status" value="1"/>
</dbReference>
<accession>A0A2K8YYQ4</accession>
<dbReference type="InterPro" id="IPR032466">
    <property type="entry name" value="Metal_Hydrolase"/>
</dbReference>
<dbReference type="Proteomes" id="UP000232883">
    <property type="component" value="Chromosome"/>
</dbReference>